<sequence length="288" mass="32629">MTVALPLSPKREAINLARLWRIAQGNTFPINAGVLAQEWSRNTVPEAPIEELYAKELNGFEGGLFLLKERKVWALIYNPHQGTPGRSNFTIAHEFGHYVLHRRLQQEFSCSQNSTLGFTNKKIEQEADIFASYLLMPIDDFSQQVQGQRITLQLLSVCASRYGVSLTAAILKWLEFTDQAAIAVMGREGMLHWWKASDCAKKYGFEFLRQGMELPSLALASNPNFIVQEDREGVDHSKGVWFPDIATREMLIVSDRYDMTISLLLLDPPGAQIKEDPINDLTNTLPRF</sequence>
<dbReference type="Proteomes" id="UP000286947">
    <property type="component" value="Unassembled WGS sequence"/>
</dbReference>
<dbReference type="PANTHER" id="PTHR43236">
    <property type="entry name" value="ANTITOXIN HIGA1"/>
    <property type="match status" value="1"/>
</dbReference>
<dbReference type="InterPro" id="IPR010359">
    <property type="entry name" value="IrrE_HExxH"/>
</dbReference>
<evidence type="ECO:0000313" key="2">
    <source>
        <dbReference type="EMBL" id="RUS67263.1"/>
    </source>
</evidence>
<evidence type="ECO:0000259" key="1">
    <source>
        <dbReference type="Pfam" id="PF06114"/>
    </source>
</evidence>
<organism evidence="2 3">
    <name type="scientific">Saezia sanguinis</name>
    <dbReference type="NCBI Taxonomy" id="1965230"/>
    <lineage>
        <taxon>Bacteria</taxon>
        <taxon>Pseudomonadati</taxon>
        <taxon>Pseudomonadota</taxon>
        <taxon>Betaproteobacteria</taxon>
        <taxon>Burkholderiales</taxon>
        <taxon>Saeziaceae</taxon>
        <taxon>Saezia</taxon>
    </lineage>
</organism>
<keyword evidence="3" id="KW-1185">Reference proteome</keyword>
<reference evidence="2 3" key="1">
    <citation type="submission" date="2018-01" db="EMBL/GenBank/DDBJ databases">
        <title>Saezia sanguinis gen. nov., sp. nov., in the order Burkholderiales isolated from human blood.</title>
        <authorList>
            <person name="Medina-Pascual M.J."/>
            <person name="Valdezate S."/>
            <person name="Monzon S."/>
            <person name="Cuesta I."/>
            <person name="Carrasco G."/>
            <person name="Villalon P."/>
            <person name="Saez-Nieto J.A."/>
        </authorList>
    </citation>
    <scope>NUCLEOTIDE SEQUENCE [LARGE SCALE GENOMIC DNA]</scope>
    <source>
        <strain evidence="2 3">CNM695-12</strain>
    </source>
</reference>
<feature type="domain" description="IrrE N-terminal-like" evidence="1">
    <location>
        <begin position="72"/>
        <end position="170"/>
    </location>
</feature>
<gene>
    <name evidence="2" type="ORF">CUZ56_01206</name>
</gene>
<comment type="caution">
    <text evidence="2">The sequence shown here is derived from an EMBL/GenBank/DDBJ whole genome shotgun (WGS) entry which is preliminary data.</text>
</comment>
<name>A0A433SEV0_9BURK</name>
<dbReference type="AlphaFoldDB" id="A0A433SEV0"/>
<dbReference type="Pfam" id="PF06114">
    <property type="entry name" value="Peptidase_M78"/>
    <property type="match status" value="1"/>
</dbReference>
<protein>
    <recommendedName>
        <fullName evidence="1">IrrE N-terminal-like domain-containing protein</fullName>
    </recommendedName>
</protein>
<proteinExistence type="predicted"/>
<evidence type="ECO:0000313" key="3">
    <source>
        <dbReference type="Proteomes" id="UP000286947"/>
    </source>
</evidence>
<dbReference type="Gene3D" id="1.10.10.2910">
    <property type="match status" value="1"/>
</dbReference>
<accession>A0A433SEV0</accession>
<dbReference type="EMBL" id="PQSP01000002">
    <property type="protein sequence ID" value="RUS67263.1"/>
    <property type="molecule type" value="Genomic_DNA"/>
</dbReference>
<dbReference type="PANTHER" id="PTHR43236:SF2">
    <property type="entry name" value="BLL0069 PROTEIN"/>
    <property type="match status" value="1"/>
</dbReference>
<dbReference type="InterPro" id="IPR052345">
    <property type="entry name" value="Rad_response_metalloprotease"/>
</dbReference>